<organism evidence="3 4">
    <name type="scientific">Acorus calamus</name>
    <name type="common">Sweet flag</name>
    <dbReference type="NCBI Taxonomy" id="4465"/>
    <lineage>
        <taxon>Eukaryota</taxon>
        <taxon>Viridiplantae</taxon>
        <taxon>Streptophyta</taxon>
        <taxon>Embryophyta</taxon>
        <taxon>Tracheophyta</taxon>
        <taxon>Spermatophyta</taxon>
        <taxon>Magnoliopsida</taxon>
        <taxon>Liliopsida</taxon>
        <taxon>Acoraceae</taxon>
        <taxon>Acorus</taxon>
    </lineage>
</organism>
<dbReference type="PANTHER" id="PTHR33640">
    <property type="entry name" value="TRANSMEMBRANE PROTEIN"/>
    <property type="match status" value="1"/>
</dbReference>
<feature type="region of interest" description="Disordered" evidence="1">
    <location>
        <begin position="137"/>
        <end position="185"/>
    </location>
</feature>
<keyword evidence="2" id="KW-0472">Membrane</keyword>
<evidence type="ECO:0000256" key="1">
    <source>
        <dbReference type="SAM" id="MobiDB-lite"/>
    </source>
</evidence>
<feature type="transmembrane region" description="Helical" evidence="2">
    <location>
        <begin position="29"/>
        <end position="48"/>
    </location>
</feature>
<dbReference type="Proteomes" id="UP001180020">
    <property type="component" value="Unassembled WGS sequence"/>
</dbReference>
<gene>
    <name evidence="3" type="ORF">QJS10_CPA03g00339</name>
</gene>
<evidence type="ECO:0000313" key="4">
    <source>
        <dbReference type="Proteomes" id="UP001180020"/>
    </source>
</evidence>
<reference evidence="3" key="1">
    <citation type="journal article" date="2023" name="Nat. Commun.">
        <title>Diploid and tetraploid genomes of Acorus and the evolution of monocots.</title>
        <authorList>
            <person name="Ma L."/>
            <person name="Liu K.W."/>
            <person name="Li Z."/>
            <person name="Hsiao Y.Y."/>
            <person name="Qi Y."/>
            <person name="Fu T."/>
            <person name="Tang G.D."/>
            <person name="Zhang D."/>
            <person name="Sun W.H."/>
            <person name="Liu D.K."/>
            <person name="Li Y."/>
            <person name="Chen G.Z."/>
            <person name="Liu X.D."/>
            <person name="Liao X.Y."/>
            <person name="Jiang Y.T."/>
            <person name="Yu X."/>
            <person name="Hao Y."/>
            <person name="Huang J."/>
            <person name="Zhao X.W."/>
            <person name="Ke S."/>
            <person name="Chen Y.Y."/>
            <person name="Wu W.L."/>
            <person name="Hsu J.L."/>
            <person name="Lin Y.F."/>
            <person name="Huang M.D."/>
            <person name="Li C.Y."/>
            <person name="Huang L."/>
            <person name="Wang Z.W."/>
            <person name="Zhao X."/>
            <person name="Zhong W.Y."/>
            <person name="Peng D.H."/>
            <person name="Ahmad S."/>
            <person name="Lan S."/>
            <person name="Zhang J.S."/>
            <person name="Tsai W.C."/>
            <person name="Van de Peer Y."/>
            <person name="Liu Z.J."/>
        </authorList>
    </citation>
    <scope>NUCLEOTIDE SEQUENCE</scope>
    <source>
        <strain evidence="3">CP</strain>
    </source>
</reference>
<name>A0AAV9F8N1_ACOCL</name>
<evidence type="ECO:0000313" key="3">
    <source>
        <dbReference type="EMBL" id="KAK1322285.1"/>
    </source>
</evidence>
<feature type="transmembrane region" description="Helical" evidence="2">
    <location>
        <begin position="68"/>
        <end position="87"/>
    </location>
</feature>
<dbReference type="AlphaFoldDB" id="A0AAV9F8N1"/>
<evidence type="ECO:0008006" key="5">
    <source>
        <dbReference type="Google" id="ProtNLM"/>
    </source>
</evidence>
<reference evidence="3" key="2">
    <citation type="submission" date="2023-06" db="EMBL/GenBank/DDBJ databases">
        <authorList>
            <person name="Ma L."/>
            <person name="Liu K.-W."/>
            <person name="Li Z."/>
            <person name="Hsiao Y.-Y."/>
            <person name="Qi Y."/>
            <person name="Fu T."/>
            <person name="Tang G."/>
            <person name="Zhang D."/>
            <person name="Sun W.-H."/>
            <person name="Liu D.-K."/>
            <person name="Li Y."/>
            <person name="Chen G.-Z."/>
            <person name="Liu X.-D."/>
            <person name="Liao X.-Y."/>
            <person name="Jiang Y.-T."/>
            <person name="Yu X."/>
            <person name="Hao Y."/>
            <person name="Huang J."/>
            <person name="Zhao X.-W."/>
            <person name="Ke S."/>
            <person name="Chen Y.-Y."/>
            <person name="Wu W.-L."/>
            <person name="Hsu J.-L."/>
            <person name="Lin Y.-F."/>
            <person name="Huang M.-D."/>
            <person name="Li C.-Y."/>
            <person name="Huang L."/>
            <person name="Wang Z.-W."/>
            <person name="Zhao X."/>
            <person name="Zhong W.-Y."/>
            <person name="Peng D.-H."/>
            <person name="Ahmad S."/>
            <person name="Lan S."/>
            <person name="Zhang J.-S."/>
            <person name="Tsai W.-C."/>
            <person name="Van De Peer Y."/>
            <person name="Liu Z.-J."/>
        </authorList>
    </citation>
    <scope>NUCLEOTIDE SEQUENCE</scope>
    <source>
        <strain evidence="3">CP</strain>
        <tissue evidence="3">Leaves</tissue>
    </source>
</reference>
<dbReference type="PANTHER" id="PTHR33640:SF8">
    <property type="entry name" value="TRANSMEMBRANE PROTEIN"/>
    <property type="match status" value="1"/>
</dbReference>
<evidence type="ECO:0000256" key="2">
    <source>
        <dbReference type="SAM" id="Phobius"/>
    </source>
</evidence>
<keyword evidence="2" id="KW-0812">Transmembrane</keyword>
<keyword evidence="4" id="KW-1185">Reference proteome</keyword>
<proteinExistence type="predicted"/>
<comment type="caution">
    <text evidence="3">The sequence shown here is derived from an EMBL/GenBank/DDBJ whole genome shotgun (WGS) entry which is preliminary data.</text>
</comment>
<sequence length="231" mass="26071">MDHFFDFDTVKAEKAIAMRRYHRLQKLRNLFRAAELLSAVILLSWFSARLPFVLRISGDYLRRLSAVLVSPRFVFLLGNAIVLTLFAKSGHLNSSSEAAGAGDLYSEFNNRQKPSLPSPAAAPEEIVYHDKGVCEESVSPVPDQRRPYRRSLSERAADNVKESRKDLRRSETDIGRKAAAAKREEEEAVVGMSNEEFRRKIEAFIAKQIKFQMDESLAVVSAEPDGPDLKE</sequence>
<accession>A0AAV9F8N1</accession>
<feature type="compositionally biased region" description="Basic and acidic residues" evidence="1">
    <location>
        <begin position="143"/>
        <end position="185"/>
    </location>
</feature>
<keyword evidence="2" id="KW-1133">Transmembrane helix</keyword>
<protein>
    <recommendedName>
        <fullName evidence="5">DUF4408 domain-containing protein</fullName>
    </recommendedName>
</protein>
<dbReference type="EMBL" id="JAUJYO010000003">
    <property type="protein sequence ID" value="KAK1322285.1"/>
    <property type="molecule type" value="Genomic_DNA"/>
</dbReference>